<dbReference type="InterPro" id="IPR006140">
    <property type="entry name" value="D-isomer_DH_NAD-bd"/>
</dbReference>
<keyword evidence="1" id="KW-0560">Oxidoreductase</keyword>
<sequence>MTENLPAPGLLSRARLLAAPTVGASVVRGLERITGRPVEQGFSGTPPEEPFICVGATLPDALRGGPLVWFHSVNAGTDALLGAGPWPSGALLTRTVGRMGERIAQYVLAWVLADCQSVPEFAAQHARAEWRRIPSELATGRTVLIYGTGRIGSAVAGLLRACGIRTVGVGRGARTASAGFDRVVGADDDAQSLASARWVVSTLPLTPATDGFFGTDRFAGMGGATFINVGRGATVDMRALEAALHTGAVGRAVLDVLPEEPAGPGDRCWQLPRTVVTSHSAGITADEDIVVDFAACWEAMAQGRVPDTAVDVGRGY</sequence>
<dbReference type="Proteomes" id="UP001550044">
    <property type="component" value="Unassembled WGS sequence"/>
</dbReference>
<comment type="caution">
    <text evidence="4">The sequence shown here is derived from an EMBL/GenBank/DDBJ whole genome shotgun (WGS) entry which is preliminary data.</text>
</comment>
<dbReference type="EMBL" id="JBEXIP010000008">
    <property type="protein sequence ID" value="MET8433823.1"/>
    <property type="molecule type" value="Genomic_DNA"/>
</dbReference>
<dbReference type="Pfam" id="PF02826">
    <property type="entry name" value="2-Hacid_dh_C"/>
    <property type="match status" value="1"/>
</dbReference>
<keyword evidence="5" id="KW-1185">Reference proteome</keyword>
<dbReference type="SUPFAM" id="SSF51735">
    <property type="entry name" value="NAD(P)-binding Rossmann-fold domains"/>
    <property type="match status" value="1"/>
</dbReference>
<reference evidence="4 5" key="1">
    <citation type="submission" date="2024-06" db="EMBL/GenBank/DDBJ databases">
        <title>The Natural Products Discovery Center: Release of the First 8490 Sequenced Strains for Exploring Actinobacteria Biosynthetic Diversity.</title>
        <authorList>
            <person name="Kalkreuter E."/>
            <person name="Kautsar S.A."/>
            <person name="Yang D."/>
            <person name="Bader C.D."/>
            <person name="Teijaro C.N."/>
            <person name="Fluegel L."/>
            <person name="Davis C.M."/>
            <person name="Simpson J.R."/>
            <person name="Lauterbach L."/>
            <person name="Steele A.D."/>
            <person name="Gui C."/>
            <person name="Meng S."/>
            <person name="Li G."/>
            <person name="Viehrig K."/>
            <person name="Ye F."/>
            <person name="Su P."/>
            <person name="Kiefer A.F."/>
            <person name="Nichols A."/>
            <person name="Cepeda A.J."/>
            <person name="Yan W."/>
            <person name="Fan B."/>
            <person name="Jiang Y."/>
            <person name="Adhikari A."/>
            <person name="Zheng C.-J."/>
            <person name="Schuster L."/>
            <person name="Cowan T.M."/>
            <person name="Smanski M.J."/>
            <person name="Chevrette M.G."/>
            <person name="De Carvalho L.P.S."/>
            <person name="Shen B."/>
        </authorList>
    </citation>
    <scope>NUCLEOTIDE SEQUENCE [LARGE SCALE GENOMIC DNA]</scope>
    <source>
        <strain evidence="4 5">NPDC005137</strain>
    </source>
</reference>
<feature type="domain" description="D-isomer specific 2-hydroxyacid dehydrogenase NAD-binding" evidence="3">
    <location>
        <begin position="109"/>
        <end position="281"/>
    </location>
</feature>
<evidence type="ECO:0000259" key="3">
    <source>
        <dbReference type="Pfam" id="PF02826"/>
    </source>
</evidence>
<gene>
    <name evidence="4" type="ORF">ABZV61_13635</name>
</gene>
<protein>
    <submittedName>
        <fullName evidence="4">NAD(P)-dependent oxidoreductase</fullName>
    </submittedName>
</protein>
<accession>A0ABV2U7J6</accession>
<keyword evidence="2" id="KW-0520">NAD</keyword>
<name>A0ABV2U7J6_9ACTN</name>
<evidence type="ECO:0000256" key="2">
    <source>
        <dbReference type="ARBA" id="ARBA00023027"/>
    </source>
</evidence>
<proteinExistence type="predicted"/>
<organism evidence="4 5">
    <name type="scientific">Streptomyces sp. 900116325</name>
    <dbReference type="NCBI Taxonomy" id="3154295"/>
    <lineage>
        <taxon>Bacteria</taxon>
        <taxon>Bacillati</taxon>
        <taxon>Actinomycetota</taxon>
        <taxon>Actinomycetes</taxon>
        <taxon>Kitasatosporales</taxon>
        <taxon>Streptomycetaceae</taxon>
        <taxon>Streptomyces</taxon>
    </lineage>
</organism>
<dbReference type="InterPro" id="IPR036291">
    <property type="entry name" value="NAD(P)-bd_dom_sf"/>
</dbReference>
<evidence type="ECO:0000256" key="1">
    <source>
        <dbReference type="ARBA" id="ARBA00023002"/>
    </source>
</evidence>
<dbReference type="Gene3D" id="3.40.50.720">
    <property type="entry name" value="NAD(P)-binding Rossmann-like Domain"/>
    <property type="match status" value="2"/>
</dbReference>
<evidence type="ECO:0000313" key="4">
    <source>
        <dbReference type="EMBL" id="MET8433823.1"/>
    </source>
</evidence>
<dbReference type="PANTHER" id="PTHR43333">
    <property type="entry name" value="2-HACID_DH_C DOMAIN-CONTAINING PROTEIN"/>
    <property type="match status" value="1"/>
</dbReference>
<dbReference type="PANTHER" id="PTHR43333:SF1">
    <property type="entry name" value="D-ISOMER SPECIFIC 2-HYDROXYACID DEHYDROGENASE NAD-BINDING DOMAIN-CONTAINING PROTEIN"/>
    <property type="match status" value="1"/>
</dbReference>
<dbReference type="RefSeq" id="WP_356674639.1">
    <property type="nucleotide sequence ID" value="NZ_JBEXEF010000201.1"/>
</dbReference>
<evidence type="ECO:0000313" key="5">
    <source>
        <dbReference type="Proteomes" id="UP001550044"/>
    </source>
</evidence>